<dbReference type="CDD" id="cd03259">
    <property type="entry name" value="ABC_Carb_Solutes_like"/>
    <property type="match status" value="1"/>
</dbReference>
<dbReference type="GO" id="GO:0015408">
    <property type="term" value="F:ABC-type ferric iron transporter activity"/>
    <property type="evidence" value="ECO:0007669"/>
    <property type="project" value="InterPro"/>
</dbReference>
<evidence type="ECO:0000256" key="3">
    <source>
        <dbReference type="ARBA" id="ARBA00022496"/>
    </source>
</evidence>
<dbReference type="Pfam" id="PF00005">
    <property type="entry name" value="ABC_tran"/>
    <property type="match status" value="1"/>
</dbReference>
<evidence type="ECO:0000256" key="1">
    <source>
        <dbReference type="ARBA" id="ARBA00022448"/>
    </source>
</evidence>
<dbReference type="EMBL" id="CP012543">
    <property type="protein sequence ID" value="QCD46727.1"/>
    <property type="molecule type" value="Genomic_DNA"/>
</dbReference>
<dbReference type="PROSITE" id="PS50893">
    <property type="entry name" value="ABC_TRANSPORTER_2"/>
    <property type="match status" value="1"/>
</dbReference>
<keyword evidence="3" id="KW-0410">Iron transport</keyword>
<protein>
    <submittedName>
        <fullName evidence="10">Putative iron(III) ABC transporter, ATP-binding protein</fullName>
    </submittedName>
</protein>
<reference evidence="10 11" key="1">
    <citation type="submission" date="2016-07" db="EMBL/GenBank/DDBJ databases">
        <title>Comparative genomics of the Campylobacter concisus group.</title>
        <authorList>
            <person name="Miller W.G."/>
            <person name="Yee E."/>
            <person name="Chapman M.H."/>
            <person name="Huynh S."/>
            <person name="Bono J.L."/>
            <person name="On S.L.W."/>
            <person name="StLeger J."/>
            <person name="Foster G."/>
            <person name="Parker C.T."/>
        </authorList>
    </citation>
    <scope>NUCLEOTIDE SEQUENCE [LARGE SCALE GENOMIC DNA]</scope>
    <source>
        <strain evidence="10 11">ATCC 33238</strain>
    </source>
</reference>
<dbReference type="InterPro" id="IPR050093">
    <property type="entry name" value="ABC_SmlMolc_Importer"/>
</dbReference>
<feature type="domain" description="ABC transporter" evidence="9">
    <location>
        <begin position="5"/>
        <end position="224"/>
    </location>
</feature>
<dbReference type="RefSeq" id="WP_004320665.1">
    <property type="nucleotide sequence ID" value="NZ_CP012543.1"/>
</dbReference>
<dbReference type="GO" id="GO:0016887">
    <property type="term" value="F:ATP hydrolysis activity"/>
    <property type="evidence" value="ECO:0007669"/>
    <property type="project" value="InterPro"/>
</dbReference>
<organism evidence="10 11">
    <name type="scientific">Campylobacter rectus</name>
    <name type="common">Wolinella recta</name>
    <dbReference type="NCBI Taxonomy" id="203"/>
    <lineage>
        <taxon>Bacteria</taxon>
        <taxon>Pseudomonadati</taxon>
        <taxon>Campylobacterota</taxon>
        <taxon>Epsilonproteobacteria</taxon>
        <taxon>Campylobacterales</taxon>
        <taxon>Campylobacteraceae</taxon>
        <taxon>Campylobacter</taxon>
    </lineage>
</organism>
<keyword evidence="5 10" id="KW-0067">ATP-binding</keyword>
<dbReference type="GO" id="GO:0005524">
    <property type="term" value="F:ATP binding"/>
    <property type="evidence" value="ECO:0007669"/>
    <property type="project" value="UniProtKB-KW"/>
</dbReference>
<keyword evidence="8" id="KW-0472">Membrane</keyword>
<name>A0A6G5QMA8_CAMRE</name>
<evidence type="ECO:0000256" key="7">
    <source>
        <dbReference type="ARBA" id="ARBA00023065"/>
    </source>
</evidence>
<evidence type="ECO:0000256" key="2">
    <source>
        <dbReference type="ARBA" id="ARBA00022475"/>
    </source>
</evidence>
<keyword evidence="2" id="KW-1003">Cell membrane</keyword>
<dbReference type="Gene3D" id="3.40.50.300">
    <property type="entry name" value="P-loop containing nucleotide triphosphate hydrolases"/>
    <property type="match status" value="1"/>
</dbReference>
<dbReference type="PANTHER" id="PTHR42781">
    <property type="entry name" value="SPERMIDINE/PUTRESCINE IMPORT ATP-BINDING PROTEIN POTA"/>
    <property type="match status" value="1"/>
</dbReference>
<keyword evidence="4" id="KW-0547">Nucleotide-binding</keyword>
<dbReference type="PANTHER" id="PTHR42781:SF4">
    <property type="entry name" value="SPERMIDINE_PUTRESCINE IMPORT ATP-BINDING PROTEIN POTA"/>
    <property type="match status" value="1"/>
</dbReference>
<dbReference type="InterPro" id="IPR003593">
    <property type="entry name" value="AAA+_ATPase"/>
</dbReference>
<keyword evidence="6" id="KW-0408">Iron</keyword>
<dbReference type="InterPro" id="IPR027417">
    <property type="entry name" value="P-loop_NTPase"/>
</dbReference>
<evidence type="ECO:0000313" key="10">
    <source>
        <dbReference type="EMBL" id="QCD46727.1"/>
    </source>
</evidence>
<dbReference type="InterPro" id="IPR003439">
    <property type="entry name" value="ABC_transporter-like_ATP-bd"/>
</dbReference>
<dbReference type="SMART" id="SM00382">
    <property type="entry name" value="AAA"/>
    <property type="match status" value="1"/>
</dbReference>
<dbReference type="SUPFAM" id="SSF52540">
    <property type="entry name" value="P-loop containing nucleoside triphosphate hydrolases"/>
    <property type="match status" value="1"/>
</dbReference>
<evidence type="ECO:0000256" key="4">
    <source>
        <dbReference type="ARBA" id="ARBA00022741"/>
    </source>
</evidence>
<keyword evidence="1" id="KW-0813">Transport</keyword>
<evidence type="ECO:0000259" key="9">
    <source>
        <dbReference type="PROSITE" id="PS50893"/>
    </source>
</evidence>
<evidence type="ECO:0000256" key="8">
    <source>
        <dbReference type="ARBA" id="ARBA00023136"/>
    </source>
</evidence>
<accession>A0A6G5QMA8</accession>
<dbReference type="AlphaFoldDB" id="A0A6G5QMA8"/>
<proteinExistence type="predicted"/>
<dbReference type="GO" id="GO:0016020">
    <property type="term" value="C:membrane"/>
    <property type="evidence" value="ECO:0007669"/>
    <property type="project" value="InterPro"/>
</dbReference>
<dbReference type="InterPro" id="IPR015853">
    <property type="entry name" value="ABC_transpr_FbpC"/>
</dbReference>
<evidence type="ECO:0000256" key="5">
    <source>
        <dbReference type="ARBA" id="ARBA00022840"/>
    </source>
</evidence>
<sequence length="308" mass="34104">MAEILKIINLNKKFGNLEVLKDVNLSLNEGEILSVLGDSGCGKSTLLRIIAGLETPNGGQIAVKEGCGTAMMFQSYALFPHLSVCKNVEFALWRLPSAERAQRSAQLLEKFKISELKDKTPDQISGGQAQRTAFARAVANREKLLLLDEPFANLDRNLKSALRGELKQMIKANGISAVMVTHDKEDAFLLSDKIALIKGGKVLAFGAPRELYFHPASYEIACFLGDMNLVSPQDAQNLPAEFKAWLEQRNFMFRPELIISGEKYEADVVEAKFLGAFYELNLDFCGAKFKAVVSSNLQICDKFKFDLA</sequence>
<evidence type="ECO:0000313" key="11">
    <source>
        <dbReference type="Proteomes" id="UP000502377"/>
    </source>
</evidence>
<gene>
    <name evidence="10" type="ORF">CRECT_1062</name>
</gene>
<dbReference type="KEGG" id="crx:CRECT_1062"/>
<evidence type="ECO:0000256" key="6">
    <source>
        <dbReference type="ARBA" id="ARBA00023004"/>
    </source>
</evidence>
<dbReference type="Proteomes" id="UP000502377">
    <property type="component" value="Chromosome"/>
</dbReference>
<keyword evidence="7" id="KW-0406">Ion transport</keyword>